<dbReference type="InterPro" id="IPR042102">
    <property type="entry name" value="RNA_pol_Rpb1_3_sf"/>
</dbReference>
<keyword evidence="9" id="KW-0862">Zinc</keyword>
<evidence type="ECO:0000256" key="7">
    <source>
        <dbReference type="ARBA" id="ARBA00022723"/>
    </source>
</evidence>
<dbReference type="Pfam" id="PF04998">
    <property type="entry name" value="RNA_pol_Rpb1_5"/>
    <property type="match status" value="1"/>
</dbReference>
<dbReference type="Pfam" id="PF04992">
    <property type="entry name" value="RNA_pol_Rpb1_6"/>
    <property type="match status" value="1"/>
</dbReference>
<dbReference type="Gene3D" id="1.10.274.100">
    <property type="entry name" value="RNA polymerase Rpb1, domain 3"/>
    <property type="match status" value="1"/>
</dbReference>
<dbReference type="GO" id="GO:0046872">
    <property type="term" value="F:metal ion binding"/>
    <property type="evidence" value="ECO:0007669"/>
    <property type="project" value="UniProtKB-KW"/>
</dbReference>
<dbReference type="Pfam" id="PF04983">
    <property type="entry name" value="RNA_pol_Rpb1_3"/>
    <property type="match status" value="1"/>
</dbReference>
<dbReference type="PROSITE" id="PS00115">
    <property type="entry name" value="RNA_POL_II_REPEAT"/>
    <property type="match status" value="2"/>
</dbReference>
<evidence type="ECO:0000256" key="1">
    <source>
        <dbReference type="ARBA" id="ARBA00004123"/>
    </source>
</evidence>
<feature type="compositionally biased region" description="Low complexity" evidence="16">
    <location>
        <begin position="1599"/>
        <end position="1612"/>
    </location>
</feature>
<dbReference type="Pfam" id="PF05000">
    <property type="entry name" value="RNA_pol_Rpb1_4"/>
    <property type="match status" value="1"/>
</dbReference>
<dbReference type="FunFam" id="1.10.150.390:FF:000001">
    <property type="entry name" value="DNA-directed RNA polymerase subunit"/>
    <property type="match status" value="1"/>
</dbReference>
<dbReference type="SUPFAM" id="SSF64484">
    <property type="entry name" value="beta and beta-prime subunits of DNA dependent RNA-polymerase"/>
    <property type="match status" value="1"/>
</dbReference>
<keyword evidence="19" id="KW-1185">Reference proteome</keyword>
<evidence type="ECO:0000256" key="5">
    <source>
        <dbReference type="ARBA" id="ARBA00022679"/>
    </source>
</evidence>
<sequence>MDALAVSSVELKKVSALQFGILSPEEIRRYSVAPIQREIAFEQGRPKEGGLMDQRLGAIDRDFPCRTCHSSFLDCPGHFGHIELAQPVYNPGFLASTLKVLRCICYYCSKLLINIEDSSIATRLKQIEQIKKGTKRLRLFLSLPRLKECRFCGNAQPKLLRDALNIVAEFPDVAESGGEKRQQITAEKAYNILKHISDEDADILGFSREQSRPDWMIVTILPVPPPHVRPSIMMDATSRGEDDLTHKLGDIVKANNALKRLEREGAPAHALNEQLQLLQYHIATYMNNELPGLPRSLQRSGRPLKSISQRLKGKEGRIRGNLMGKRVDFSARTVITPDPNIRLDEVGVPKSIAMNLTYPEVVTPLSYARLQALVANGPNEHPGAKYIVRDDGQRIDLRYVRRPADLHLEIGYKVERHLQDGDVVLFNRQPSLHKMSIMGHRVRILPYSTFRLNLSATSPYNADFDGDEMNLHVPQFLEGKAEILELMMVPKNIVSPQANKPVMGLVQDTLLGCSLFTMRDVFITRDMMMNLLMHIEGFDGQIPIPAILKPKELWSGKQLFSMITPNVNIIRFAETHVDESDSDPIFGPDMTVHDTRVVISGGELICGIIDKSTVGTRAGSLIHVCWKEHGPDATCDFISSVQLLINHWLLQRGFSIGIGDTIADDETMNYIVRTMEAARQEVTLLIEKGQNGEIQCKPGKTMMESLEDQINSVLNQARNKVGSAAARSLPASNNLKRMVNAGSKGSTLNISQIMASVGQQNVEGKRIFYGFRRRTLPHYPADDLGAESRGFVFNSYLSGVTPDEFFLHAMSGREGIIDTAVKTSETGYIQRRLMKAMEDIMVNYDHTVRDSGGHAVQFLYGEDGMDGAIIERQMIPSMRMSDRELEVTYRMDPFDSRFGLAPNGRRYLDVDVLEAIHSDPELAVLLNQEFETIKEDRDILRYSIFPRTDDNRVALPVNIERLIDNTKKIFGIHPNSVSNLNPRAVLEGVKLLLRRTRVLALEMELYEQGKDENAKVHHFSKHEDSISTELQLNATLLFQIHIRATLATKRIIAYHRLHSEAFSWLLGEIESRFLRAQVSPGEMIGAIAAQSIGEPTTQMTLNTFHLAGVSEKNVTLGVPRFKEVINVAKNMKKPSLTVYLKGEAARDEEAAKRVMSELQYITLKNVVHYSEIYYDPDPRNTLIEEDTELVEDRYLLADAEGTMDEKRLSPWVLRFVLLRSNMEDSRILMRDIAAQINNEFGEDLDCIYSDDNAEKLVLRIRIVESHNDSGKDWTQDENANEDNDDELTNDERFLKKVEAHLLTNLHLRGIPGIHRAYMRVTKLKQVDLQTGSFVTTDEWVLDTEGTNLLAVLSHPAVDARRTISNDVVEVYEILGIEAARALLLSEIRAVMEPYGLDVNYRHLAILADIMTHRGFLQSITRHGINRVDKGALAKSSFEETVDILLEAATFGELDDFRNSVTENIMMGQMCNFGTGSFGVLLNEETLIREEPRDMTTGWQDTQNFLEPSWERTPSHEPTTPRSEGIFDPTATPLYGSFSPKTSINYSGNFQFSPYTGDGISSYSFSPSRASMQFSPSSPGYLGMGMSPLYSPSSPMVERSYSPTSPAYSPTSPGIGGGQRYSPTSPAYSPTSPGIRYSPSSPAYSPTSPANGLGTRYSPTSPAYSPTSPAYMPRSPAYSPTSPGYSPSSPAVNRHIGSAHYNGGTQEGETLMYSPRSPAYSPKSPAYSPKSPAYSPKSPAYSPKSPAYSPKSPAYSPKSPAYSPKSPAYSPKSPAYSPKSPAYSPKSPAYSPKSPAYSPRSDV</sequence>
<dbReference type="InterPro" id="IPR007080">
    <property type="entry name" value="RNA_pol_Rpb1_1"/>
</dbReference>
<reference evidence="18" key="1">
    <citation type="journal article" date="2022" name="Proc. Natl. Acad. Sci. U.S.A.">
        <title>Life cycle and functional genomics of the unicellular red alga Galdieria for elucidating algal and plant evolution and industrial use.</title>
        <authorList>
            <person name="Hirooka S."/>
            <person name="Itabashi T."/>
            <person name="Ichinose T.M."/>
            <person name="Onuma R."/>
            <person name="Fujiwara T."/>
            <person name="Yamashita S."/>
            <person name="Jong L.W."/>
            <person name="Tomita R."/>
            <person name="Iwane A.H."/>
            <person name="Miyagishima S.Y."/>
        </authorList>
    </citation>
    <scope>NUCLEOTIDE SEQUENCE</scope>
    <source>
        <strain evidence="18">NBRC 102759</strain>
    </source>
</reference>
<feature type="compositionally biased region" description="Low complexity" evidence="16">
    <location>
        <begin position="1712"/>
        <end position="1802"/>
    </location>
</feature>
<dbReference type="Pfam" id="PF05001">
    <property type="entry name" value="RNA_pol_Rpb1_R"/>
    <property type="match status" value="10"/>
</dbReference>
<comment type="caution">
    <text evidence="18">The sequence shown here is derived from an EMBL/GenBank/DDBJ whole genome shotgun (WGS) entry which is preliminary data.</text>
</comment>
<protein>
    <recommendedName>
        <fullName evidence="15">DNA-directed RNA polymerase subunit</fullName>
        <ecNumber evidence="15">2.7.7.6</ecNumber>
    </recommendedName>
</protein>
<dbReference type="GO" id="GO:0005665">
    <property type="term" value="C:RNA polymerase II, core complex"/>
    <property type="evidence" value="ECO:0007669"/>
    <property type="project" value="TreeGrafter"/>
</dbReference>
<dbReference type="SMART" id="SM00663">
    <property type="entry name" value="RPOLA_N"/>
    <property type="match status" value="1"/>
</dbReference>
<evidence type="ECO:0000313" key="19">
    <source>
        <dbReference type="Proteomes" id="UP001061958"/>
    </source>
</evidence>
<proteinExistence type="inferred from homology"/>
<dbReference type="GO" id="GO:0006366">
    <property type="term" value="P:transcription by RNA polymerase II"/>
    <property type="evidence" value="ECO:0007669"/>
    <property type="project" value="InterPro"/>
</dbReference>
<dbReference type="InterPro" id="IPR000722">
    <property type="entry name" value="RNA_pol_asu"/>
</dbReference>
<dbReference type="EC" id="2.7.7.6" evidence="15"/>
<reference evidence="18" key="2">
    <citation type="submission" date="2022-01" db="EMBL/GenBank/DDBJ databases">
        <authorList>
            <person name="Hirooka S."/>
            <person name="Miyagishima S.Y."/>
        </authorList>
    </citation>
    <scope>NUCLEOTIDE SEQUENCE</scope>
    <source>
        <strain evidence="18">NBRC 102759</strain>
    </source>
</reference>
<dbReference type="Pfam" id="PF04997">
    <property type="entry name" value="RNA_pol_Rpb1_1"/>
    <property type="match status" value="1"/>
</dbReference>
<evidence type="ECO:0000256" key="11">
    <source>
        <dbReference type="ARBA" id="ARBA00023125"/>
    </source>
</evidence>
<dbReference type="CDD" id="cd02584">
    <property type="entry name" value="RNAP_II_Rpb1_C"/>
    <property type="match status" value="1"/>
</dbReference>
<feature type="compositionally biased region" description="Low complexity" evidence="16">
    <location>
        <begin position="1656"/>
        <end position="1690"/>
    </location>
</feature>
<evidence type="ECO:0000313" key="18">
    <source>
        <dbReference type="EMBL" id="GJQ12685.1"/>
    </source>
</evidence>
<feature type="region of interest" description="Disordered" evidence="16">
    <location>
        <begin position="1592"/>
        <end position="1802"/>
    </location>
</feature>
<evidence type="ECO:0000259" key="17">
    <source>
        <dbReference type="SMART" id="SM00663"/>
    </source>
</evidence>
<dbReference type="NCBIfam" id="NF006336">
    <property type="entry name" value="PRK08566.1"/>
    <property type="match status" value="1"/>
</dbReference>
<dbReference type="InterPro" id="IPR007073">
    <property type="entry name" value="RNA_pol_Rpb1_7"/>
</dbReference>
<dbReference type="PANTHER" id="PTHR19376">
    <property type="entry name" value="DNA-DIRECTED RNA POLYMERASE"/>
    <property type="match status" value="1"/>
</dbReference>
<evidence type="ECO:0000256" key="10">
    <source>
        <dbReference type="ARBA" id="ARBA00022842"/>
    </source>
</evidence>
<dbReference type="Gene3D" id="1.10.132.30">
    <property type="match status" value="1"/>
</dbReference>
<dbReference type="FunFam" id="2.40.40.20:FF:000019">
    <property type="entry name" value="DNA-directed RNA polymerase II subunit RPB1"/>
    <property type="match status" value="1"/>
</dbReference>
<evidence type="ECO:0000256" key="3">
    <source>
        <dbReference type="ARBA" id="ARBA00022478"/>
    </source>
</evidence>
<accession>A0A9C7URJ5</accession>
<dbReference type="Gene3D" id="3.30.1360.140">
    <property type="match status" value="1"/>
</dbReference>
<keyword evidence="5 15" id="KW-0808">Transferase</keyword>
<dbReference type="Gene3D" id="6.20.50.80">
    <property type="match status" value="1"/>
</dbReference>
<dbReference type="Gene3D" id="6.10.250.2940">
    <property type="match status" value="1"/>
</dbReference>
<dbReference type="Gene3D" id="2.40.40.20">
    <property type="match status" value="1"/>
</dbReference>
<dbReference type="InterPro" id="IPR044893">
    <property type="entry name" value="RNA_pol_Rpb1_clamp_domain"/>
</dbReference>
<dbReference type="Gene3D" id="4.10.860.120">
    <property type="entry name" value="RNA polymerase II, clamp domain"/>
    <property type="match status" value="2"/>
</dbReference>
<dbReference type="FunFam" id="1.10.274.100:FF:000001">
    <property type="entry name" value="DNA-directed RNA polymerase subunit"/>
    <property type="match status" value="1"/>
</dbReference>
<evidence type="ECO:0000256" key="4">
    <source>
        <dbReference type="ARBA" id="ARBA00022553"/>
    </source>
</evidence>
<evidence type="ECO:0000256" key="15">
    <source>
        <dbReference type="RuleBase" id="RU004279"/>
    </source>
</evidence>
<dbReference type="CDD" id="cd02733">
    <property type="entry name" value="RNAP_II_RPB1_N"/>
    <property type="match status" value="1"/>
</dbReference>
<keyword evidence="11" id="KW-0238">DNA-binding</keyword>
<comment type="function">
    <text evidence="15">DNA-dependent RNA polymerase catalyzes the transcription of DNA into RNA using the four ribonucleoside triphosphates as substrates.</text>
</comment>
<keyword evidence="4" id="KW-0597">Phosphoprotein</keyword>
<dbReference type="OrthoDB" id="270392at2759"/>
<dbReference type="Pfam" id="PF04990">
    <property type="entry name" value="RNA_pol_Rpb1_7"/>
    <property type="match status" value="1"/>
</dbReference>
<dbReference type="InterPro" id="IPR045867">
    <property type="entry name" value="DNA-dir_RpoC_beta_prime"/>
</dbReference>
<evidence type="ECO:0000256" key="8">
    <source>
        <dbReference type="ARBA" id="ARBA00022737"/>
    </source>
</evidence>
<dbReference type="FunFam" id="1.10.132.30:FF:000001">
    <property type="entry name" value="DNA-directed RNA polymerase subunit"/>
    <property type="match status" value="1"/>
</dbReference>
<dbReference type="PANTHER" id="PTHR19376:SF37">
    <property type="entry name" value="DNA-DIRECTED RNA POLYMERASE II SUBUNIT RPB1"/>
    <property type="match status" value="1"/>
</dbReference>
<dbReference type="InterPro" id="IPR007081">
    <property type="entry name" value="RNA_pol_Rpb1_5"/>
</dbReference>
<dbReference type="InterPro" id="IPR007083">
    <property type="entry name" value="RNA_pol_Rpb1_4"/>
</dbReference>
<evidence type="ECO:0000256" key="9">
    <source>
        <dbReference type="ARBA" id="ARBA00022833"/>
    </source>
</evidence>
<keyword evidence="10" id="KW-0460">Magnesium</keyword>
<gene>
    <name evidence="18" type="ORF">GpartN1_g4476.t1</name>
</gene>
<comment type="catalytic activity">
    <reaction evidence="14 15">
        <text>RNA(n) + a ribonucleoside 5'-triphosphate = RNA(n+1) + diphosphate</text>
        <dbReference type="Rhea" id="RHEA:21248"/>
        <dbReference type="Rhea" id="RHEA-COMP:14527"/>
        <dbReference type="Rhea" id="RHEA-COMP:17342"/>
        <dbReference type="ChEBI" id="CHEBI:33019"/>
        <dbReference type="ChEBI" id="CHEBI:61557"/>
        <dbReference type="ChEBI" id="CHEBI:140395"/>
        <dbReference type="EC" id="2.7.7.6"/>
    </reaction>
</comment>
<dbReference type="GO" id="GO:0003677">
    <property type="term" value="F:DNA binding"/>
    <property type="evidence" value="ECO:0007669"/>
    <property type="project" value="UniProtKB-KW"/>
</dbReference>
<dbReference type="Gene3D" id="1.10.150.390">
    <property type="match status" value="1"/>
</dbReference>
<dbReference type="FunFam" id="3.30.1490.180:FF:000001">
    <property type="entry name" value="DNA-directed RNA polymerase subunit"/>
    <property type="match status" value="1"/>
</dbReference>
<feature type="compositionally biased region" description="Low complexity" evidence="16">
    <location>
        <begin position="1620"/>
        <end position="1649"/>
    </location>
</feature>
<dbReference type="Pfam" id="PF00623">
    <property type="entry name" value="RNA_pol_Rpb1_2"/>
    <property type="match status" value="1"/>
</dbReference>
<keyword evidence="6 15" id="KW-0548">Nucleotidyltransferase</keyword>
<evidence type="ECO:0000256" key="13">
    <source>
        <dbReference type="ARBA" id="ARBA00023242"/>
    </source>
</evidence>
<dbReference type="Gene3D" id="3.30.1490.180">
    <property type="entry name" value="RNA polymerase ii"/>
    <property type="match status" value="1"/>
</dbReference>
<dbReference type="GO" id="GO:0003899">
    <property type="term" value="F:DNA-directed RNA polymerase activity"/>
    <property type="evidence" value="ECO:0007669"/>
    <property type="project" value="UniProtKB-EC"/>
</dbReference>
<evidence type="ECO:0000256" key="6">
    <source>
        <dbReference type="ARBA" id="ARBA00022695"/>
    </source>
</evidence>
<keyword evidence="8" id="KW-0677">Repeat</keyword>
<keyword evidence="7" id="KW-0479">Metal-binding</keyword>
<dbReference type="InterPro" id="IPR007075">
    <property type="entry name" value="RNA_pol_Rpb1_6"/>
</dbReference>
<evidence type="ECO:0000256" key="12">
    <source>
        <dbReference type="ARBA" id="ARBA00023163"/>
    </source>
</evidence>
<keyword evidence="3 15" id="KW-0240">DNA-directed RNA polymerase</keyword>
<name>A0A9C7URJ5_9RHOD</name>
<feature type="domain" description="RNA polymerase N-terminal" evidence="17">
    <location>
        <begin position="214"/>
        <end position="517"/>
    </location>
</feature>
<evidence type="ECO:0000256" key="2">
    <source>
        <dbReference type="ARBA" id="ARBA00006460"/>
    </source>
</evidence>
<dbReference type="InterPro" id="IPR006592">
    <property type="entry name" value="RNA_pol_N"/>
</dbReference>
<keyword evidence="12 15" id="KW-0804">Transcription</keyword>
<comment type="similarity">
    <text evidence="2 15">Belongs to the RNA polymerase beta' chain family.</text>
</comment>
<dbReference type="InterPro" id="IPR038593">
    <property type="entry name" value="RNA_pol_Rpb1_7_sf"/>
</dbReference>
<dbReference type="Proteomes" id="UP001061958">
    <property type="component" value="Unassembled WGS sequence"/>
</dbReference>
<dbReference type="InterPro" id="IPR000684">
    <property type="entry name" value="RNA_pol_II_repeat_euk"/>
</dbReference>
<evidence type="ECO:0000256" key="16">
    <source>
        <dbReference type="SAM" id="MobiDB-lite"/>
    </source>
</evidence>
<dbReference type="FunFam" id="4.10.860.120:FF:000003">
    <property type="entry name" value="DNA-directed RNA polymerase subunit"/>
    <property type="match status" value="1"/>
</dbReference>
<dbReference type="InterPro" id="IPR038120">
    <property type="entry name" value="Rpb1_funnel_sf"/>
</dbReference>
<keyword evidence="13" id="KW-0539">Nucleus</keyword>
<dbReference type="InterPro" id="IPR007066">
    <property type="entry name" value="RNA_pol_Rpb1_3"/>
</dbReference>
<organism evidence="18 19">
    <name type="scientific">Galdieria partita</name>
    <dbReference type="NCBI Taxonomy" id="83374"/>
    <lineage>
        <taxon>Eukaryota</taxon>
        <taxon>Rhodophyta</taxon>
        <taxon>Bangiophyceae</taxon>
        <taxon>Galdieriales</taxon>
        <taxon>Galdieriaceae</taxon>
        <taxon>Galdieria</taxon>
    </lineage>
</organism>
<dbReference type="EMBL" id="BQMJ01000036">
    <property type="protein sequence ID" value="GJQ12685.1"/>
    <property type="molecule type" value="Genomic_DNA"/>
</dbReference>
<comment type="subcellular location">
    <subcellularLocation>
        <location evidence="1">Nucleus</location>
    </subcellularLocation>
</comment>
<evidence type="ECO:0000256" key="14">
    <source>
        <dbReference type="ARBA" id="ARBA00048552"/>
    </source>
</evidence>